<sequence>MQIELRLDNINHEMSCTFLFRITIIRRLHCSFTTCCQIWLAGYIGRWWLWTLDLLRLCRL</sequence>
<accession>A0A0A9CAK4</accession>
<name>A0A0A9CAK4_ARUDO</name>
<proteinExistence type="predicted"/>
<evidence type="ECO:0000313" key="1">
    <source>
        <dbReference type="EMBL" id="JAD73344.1"/>
    </source>
</evidence>
<protein>
    <submittedName>
        <fullName evidence="1">Apt1</fullName>
    </submittedName>
</protein>
<organism evidence="1">
    <name type="scientific">Arundo donax</name>
    <name type="common">Giant reed</name>
    <name type="synonym">Donax arundinaceus</name>
    <dbReference type="NCBI Taxonomy" id="35708"/>
    <lineage>
        <taxon>Eukaryota</taxon>
        <taxon>Viridiplantae</taxon>
        <taxon>Streptophyta</taxon>
        <taxon>Embryophyta</taxon>
        <taxon>Tracheophyta</taxon>
        <taxon>Spermatophyta</taxon>
        <taxon>Magnoliopsida</taxon>
        <taxon>Liliopsida</taxon>
        <taxon>Poales</taxon>
        <taxon>Poaceae</taxon>
        <taxon>PACMAD clade</taxon>
        <taxon>Arundinoideae</taxon>
        <taxon>Arundineae</taxon>
        <taxon>Arundo</taxon>
    </lineage>
</organism>
<reference evidence="1" key="1">
    <citation type="submission" date="2014-09" db="EMBL/GenBank/DDBJ databases">
        <authorList>
            <person name="Magalhaes I.L.F."/>
            <person name="Oliveira U."/>
            <person name="Santos F.R."/>
            <person name="Vidigal T.H.D.A."/>
            <person name="Brescovit A.D."/>
            <person name="Santos A.J."/>
        </authorList>
    </citation>
    <scope>NUCLEOTIDE SEQUENCE</scope>
    <source>
        <tissue evidence="1">Shoot tissue taken approximately 20 cm above the soil surface</tissue>
    </source>
</reference>
<dbReference type="AlphaFoldDB" id="A0A0A9CAK4"/>
<dbReference type="EMBL" id="GBRH01224551">
    <property type="protein sequence ID" value="JAD73344.1"/>
    <property type="molecule type" value="Transcribed_RNA"/>
</dbReference>
<reference evidence="1" key="2">
    <citation type="journal article" date="2015" name="Data Brief">
        <title>Shoot transcriptome of the giant reed, Arundo donax.</title>
        <authorList>
            <person name="Barrero R.A."/>
            <person name="Guerrero F.D."/>
            <person name="Moolhuijzen P."/>
            <person name="Goolsby J.A."/>
            <person name="Tidwell J."/>
            <person name="Bellgard S.E."/>
            <person name="Bellgard M.I."/>
        </authorList>
    </citation>
    <scope>NUCLEOTIDE SEQUENCE</scope>
    <source>
        <tissue evidence="1">Shoot tissue taken approximately 20 cm above the soil surface</tissue>
    </source>
</reference>